<gene>
    <name evidence="2" type="ORF">DFQ10_102139</name>
</gene>
<keyword evidence="1" id="KW-0812">Transmembrane</keyword>
<sequence>MNKSISFSRAATIAGIGLLIMTLTVPFAEFKIIPDLVNPNNALETASNITNNLFLFNVAIFLIFITIVADIVVAWSLYIFLKPVNKSLSLLTAWFRLLYTGVYLFAVTNLIKVFTLTKGTSYFLSNSQQQISEFMLFYIKSYKYEWFFGLVLFGIYLILLGFLVLKAEYIPKIMGWLLIIAGTGYIVGHLKVFLYPDLNTSFSMFTALGELVFMFWLLIKGSRVKELQIS</sequence>
<dbReference type="RefSeq" id="WP_115816582.1">
    <property type="nucleotide sequence ID" value="NZ_QRDV01000002.1"/>
</dbReference>
<feature type="transmembrane region" description="Helical" evidence="1">
    <location>
        <begin position="54"/>
        <end position="81"/>
    </location>
</feature>
<dbReference type="Pfam" id="PF14329">
    <property type="entry name" value="DUF4386"/>
    <property type="match status" value="1"/>
</dbReference>
<dbReference type="OrthoDB" id="7060422at2"/>
<comment type="caution">
    <text evidence="2">The sequence shown here is derived from an EMBL/GenBank/DDBJ whole genome shotgun (WGS) entry which is preliminary data.</text>
</comment>
<accession>A0A3D9H7Y9</accession>
<dbReference type="Proteomes" id="UP000256980">
    <property type="component" value="Unassembled WGS sequence"/>
</dbReference>
<feature type="transmembrane region" description="Helical" evidence="1">
    <location>
        <begin position="177"/>
        <end position="195"/>
    </location>
</feature>
<keyword evidence="1" id="KW-0472">Membrane</keyword>
<evidence type="ECO:0000313" key="2">
    <source>
        <dbReference type="EMBL" id="RED45271.1"/>
    </source>
</evidence>
<organism evidence="2 3">
    <name type="scientific">Winogradskyella eximia</name>
    <dbReference type="NCBI Taxonomy" id="262006"/>
    <lineage>
        <taxon>Bacteria</taxon>
        <taxon>Pseudomonadati</taxon>
        <taxon>Bacteroidota</taxon>
        <taxon>Flavobacteriia</taxon>
        <taxon>Flavobacteriales</taxon>
        <taxon>Flavobacteriaceae</taxon>
        <taxon>Winogradskyella</taxon>
    </lineage>
</organism>
<reference evidence="2 3" key="1">
    <citation type="submission" date="2018-07" db="EMBL/GenBank/DDBJ databases">
        <title>Genomic Encyclopedia of Type Strains, Phase III (KMG-III): the genomes of soil and plant-associated and newly described type strains.</title>
        <authorList>
            <person name="Whitman W."/>
        </authorList>
    </citation>
    <scope>NUCLEOTIDE SEQUENCE [LARGE SCALE GENOMIC DNA]</scope>
    <source>
        <strain evidence="2 3">CECT 7946</strain>
    </source>
</reference>
<keyword evidence="1" id="KW-1133">Transmembrane helix</keyword>
<name>A0A3D9H7Y9_9FLAO</name>
<dbReference type="InterPro" id="IPR025495">
    <property type="entry name" value="DUF4386"/>
</dbReference>
<feature type="transmembrane region" description="Helical" evidence="1">
    <location>
        <begin position="93"/>
        <end position="114"/>
    </location>
</feature>
<proteinExistence type="predicted"/>
<dbReference type="EMBL" id="QRDV01000002">
    <property type="protein sequence ID" value="RED45271.1"/>
    <property type="molecule type" value="Genomic_DNA"/>
</dbReference>
<keyword evidence="3" id="KW-1185">Reference proteome</keyword>
<protein>
    <submittedName>
        <fullName evidence="2">Uncharacterized protein DUF4386</fullName>
    </submittedName>
</protein>
<dbReference type="AlphaFoldDB" id="A0A3D9H7Y9"/>
<feature type="transmembrane region" description="Helical" evidence="1">
    <location>
        <begin position="201"/>
        <end position="219"/>
    </location>
</feature>
<evidence type="ECO:0000313" key="3">
    <source>
        <dbReference type="Proteomes" id="UP000256980"/>
    </source>
</evidence>
<feature type="transmembrane region" description="Helical" evidence="1">
    <location>
        <begin position="146"/>
        <end position="165"/>
    </location>
</feature>
<evidence type="ECO:0000256" key="1">
    <source>
        <dbReference type="SAM" id="Phobius"/>
    </source>
</evidence>